<comment type="caution">
    <text evidence="1">The sequence shown here is derived from an EMBL/GenBank/DDBJ whole genome shotgun (WGS) entry which is preliminary data.</text>
</comment>
<accession>A0A8H3LN76</accession>
<organism evidence="1 2">
    <name type="scientific">Rhizophagus clarus</name>
    <dbReference type="NCBI Taxonomy" id="94130"/>
    <lineage>
        <taxon>Eukaryota</taxon>
        <taxon>Fungi</taxon>
        <taxon>Fungi incertae sedis</taxon>
        <taxon>Mucoromycota</taxon>
        <taxon>Glomeromycotina</taxon>
        <taxon>Glomeromycetes</taxon>
        <taxon>Glomerales</taxon>
        <taxon>Glomeraceae</taxon>
        <taxon>Rhizophagus</taxon>
    </lineage>
</organism>
<name>A0A8H3LN76_9GLOM</name>
<gene>
    <name evidence="1" type="ORF">RCL2_001855400</name>
</gene>
<evidence type="ECO:0000313" key="2">
    <source>
        <dbReference type="Proteomes" id="UP000615446"/>
    </source>
</evidence>
<proteinExistence type="predicted"/>
<evidence type="ECO:0000313" key="1">
    <source>
        <dbReference type="EMBL" id="GES91752.1"/>
    </source>
</evidence>
<dbReference type="Proteomes" id="UP000615446">
    <property type="component" value="Unassembled WGS sequence"/>
</dbReference>
<sequence>MGKSQDTDIDPEDLERASLDDVMPALDAIEGQNADIYQPANNINTYSDGSLCNRFDLLGDSHNQHGLGMARIWCKANSHSIISSIVNLIDSKSLFIFLIKTKGHGNQEADRAVAKSGVGGSSCLNIYRYTTKNLYCDGKICRQFVIDVAWSLNRMHQNLFHDAIQTIEPWLGIVQKEYRN</sequence>
<protein>
    <submittedName>
        <fullName evidence="1">Uncharacterized protein</fullName>
    </submittedName>
</protein>
<reference evidence="1" key="1">
    <citation type="submission" date="2019-10" db="EMBL/GenBank/DDBJ databases">
        <title>Conservation and host-specific expression of non-tandemly repeated heterogenous ribosome RNA gene in arbuscular mycorrhizal fungi.</title>
        <authorList>
            <person name="Maeda T."/>
            <person name="Kobayashi Y."/>
            <person name="Nakagawa T."/>
            <person name="Ezawa T."/>
            <person name="Yamaguchi K."/>
            <person name="Bino T."/>
            <person name="Nishimoto Y."/>
            <person name="Shigenobu S."/>
            <person name="Kawaguchi M."/>
        </authorList>
    </citation>
    <scope>NUCLEOTIDE SEQUENCE</scope>
    <source>
        <strain evidence="1">HR1</strain>
    </source>
</reference>
<dbReference type="EMBL" id="BLAL01000206">
    <property type="protein sequence ID" value="GES91752.1"/>
    <property type="molecule type" value="Genomic_DNA"/>
</dbReference>
<dbReference type="AlphaFoldDB" id="A0A8H3LN76"/>